<dbReference type="SUPFAM" id="SSF51621">
    <property type="entry name" value="Phosphoenolpyruvate/pyruvate domain"/>
    <property type="match status" value="1"/>
</dbReference>
<feature type="domain" description="Pyruvate kinase C-terminal" evidence="17">
    <location>
        <begin position="340"/>
        <end position="448"/>
    </location>
</feature>
<comment type="pathway">
    <text evidence="3 15">Carbohydrate degradation; glycolysis; pyruvate from D-glyceraldehyde 3-phosphate: step 5/5.</text>
</comment>
<dbReference type="SUPFAM" id="SSF52935">
    <property type="entry name" value="PK C-terminal domain-like"/>
    <property type="match status" value="1"/>
</dbReference>
<comment type="cofactor">
    <cofactor evidence="1">
        <name>Mg(2+)</name>
        <dbReference type="ChEBI" id="CHEBI:18420"/>
    </cofactor>
</comment>
<evidence type="ECO:0000256" key="5">
    <source>
        <dbReference type="ARBA" id="ARBA00022679"/>
    </source>
</evidence>
<comment type="similarity">
    <text evidence="4 15">Belongs to the pyruvate kinase family.</text>
</comment>
<protein>
    <recommendedName>
        <fullName evidence="15">Pyruvate kinase</fullName>
        <ecNumber evidence="15">2.7.1.40</ecNumber>
    </recommendedName>
</protein>
<dbReference type="InterPro" id="IPR001697">
    <property type="entry name" value="Pyr_Knase"/>
</dbReference>
<keyword evidence="6" id="KW-0479">Metal-binding</keyword>
<dbReference type="NCBIfam" id="NF004978">
    <property type="entry name" value="PRK06354.1"/>
    <property type="match status" value="1"/>
</dbReference>
<dbReference type="GO" id="GO:0004743">
    <property type="term" value="F:pyruvate kinase activity"/>
    <property type="evidence" value="ECO:0007669"/>
    <property type="project" value="UniProtKB-EC"/>
</dbReference>
<evidence type="ECO:0000313" key="18">
    <source>
        <dbReference type="Proteomes" id="UP000046393"/>
    </source>
</evidence>
<dbReference type="Pfam" id="PF00224">
    <property type="entry name" value="PK"/>
    <property type="match status" value="1"/>
</dbReference>
<dbReference type="NCBIfam" id="NF004491">
    <property type="entry name" value="PRK05826.1"/>
    <property type="match status" value="1"/>
</dbReference>
<evidence type="ECO:0000256" key="10">
    <source>
        <dbReference type="ARBA" id="ARBA00022842"/>
    </source>
</evidence>
<dbReference type="InterPro" id="IPR015813">
    <property type="entry name" value="Pyrv/PenolPyrv_kinase-like_dom"/>
</dbReference>
<dbReference type="InterPro" id="IPR040442">
    <property type="entry name" value="Pyrv_kinase-like_dom_sf"/>
</dbReference>
<dbReference type="InterPro" id="IPR011037">
    <property type="entry name" value="Pyrv_Knase-like_insert_dom_sf"/>
</dbReference>
<keyword evidence="11 15" id="KW-0324">Glycolysis</keyword>
<comment type="function">
    <text evidence="14">Pyruvate kinase that catalyzes the conversion of phosphoenolpyruvate to pyruvate with the synthesis of ATP, and which plays a key role in glycolysis.</text>
</comment>
<evidence type="ECO:0000256" key="11">
    <source>
        <dbReference type="ARBA" id="ARBA00023152"/>
    </source>
</evidence>
<dbReference type="GO" id="GO:0000287">
    <property type="term" value="F:magnesium ion binding"/>
    <property type="evidence" value="ECO:0007669"/>
    <property type="project" value="InterPro"/>
</dbReference>
<dbReference type="PROSITE" id="PS00110">
    <property type="entry name" value="PYRUVATE_KINASE"/>
    <property type="match status" value="1"/>
</dbReference>
<keyword evidence="9" id="KW-0067">ATP-binding</keyword>
<dbReference type="InterPro" id="IPR036918">
    <property type="entry name" value="Pyrv_Knase_C_sf"/>
</dbReference>
<keyword evidence="10 15" id="KW-0460">Magnesium</keyword>
<evidence type="ECO:0000256" key="2">
    <source>
        <dbReference type="ARBA" id="ARBA00001958"/>
    </source>
</evidence>
<evidence type="ECO:0000256" key="15">
    <source>
        <dbReference type="RuleBase" id="RU000504"/>
    </source>
</evidence>
<dbReference type="Pfam" id="PF02887">
    <property type="entry name" value="PK_C"/>
    <property type="match status" value="1"/>
</dbReference>
<dbReference type="InterPro" id="IPR018209">
    <property type="entry name" value="Pyrv_Knase_AS"/>
</dbReference>
<dbReference type="FunFam" id="3.20.20.60:FF:000025">
    <property type="entry name" value="Pyruvate kinase"/>
    <property type="match status" value="1"/>
</dbReference>
<evidence type="ECO:0000259" key="17">
    <source>
        <dbReference type="Pfam" id="PF02887"/>
    </source>
</evidence>
<evidence type="ECO:0000256" key="1">
    <source>
        <dbReference type="ARBA" id="ARBA00001946"/>
    </source>
</evidence>
<dbReference type="Proteomes" id="UP000046393">
    <property type="component" value="Unplaced"/>
</dbReference>
<evidence type="ECO:0000256" key="9">
    <source>
        <dbReference type="ARBA" id="ARBA00022840"/>
    </source>
</evidence>
<keyword evidence="18" id="KW-1185">Reference proteome</keyword>
<evidence type="ECO:0000256" key="3">
    <source>
        <dbReference type="ARBA" id="ARBA00004997"/>
    </source>
</evidence>
<dbReference type="InterPro" id="IPR015806">
    <property type="entry name" value="Pyrv_Knase_insert_dom_sf"/>
</dbReference>
<comment type="cofactor">
    <cofactor evidence="2">
        <name>K(+)</name>
        <dbReference type="ChEBI" id="CHEBI:29103"/>
    </cofactor>
</comment>
<dbReference type="InterPro" id="IPR015795">
    <property type="entry name" value="Pyrv_Knase_C"/>
</dbReference>
<evidence type="ECO:0000256" key="8">
    <source>
        <dbReference type="ARBA" id="ARBA00022777"/>
    </source>
</evidence>
<dbReference type="PRINTS" id="PR01050">
    <property type="entry name" value="PYRUVTKNASE"/>
</dbReference>
<dbReference type="FunFam" id="2.40.33.10:FF:000001">
    <property type="entry name" value="Pyruvate kinase"/>
    <property type="match status" value="1"/>
</dbReference>
<dbReference type="GO" id="GO:0030955">
    <property type="term" value="F:potassium ion binding"/>
    <property type="evidence" value="ECO:0007669"/>
    <property type="project" value="InterPro"/>
</dbReference>
<dbReference type="GO" id="GO:0016301">
    <property type="term" value="F:kinase activity"/>
    <property type="evidence" value="ECO:0007669"/>
    <property type="project" value="UniProtKB-KW"/>
</dbReference>
<dbReference type="Gene3D" id="2.40.33.10">
    <property type="entry name" value="PK beta-barrel domain-like"/>
    <property type="match status" value="1"/>
</dbReference>
<proteinExistence type="inferred from homology"/>
<evidence type="ECO:0000259" key="16">
    <source>
        <dbReference type="Pfam" id="PF00224"/>
    </source>
</evidence>
<dbReference type="GO" id="GO:0005524">
    <property type="term" value="F:ATP binding"/>
    <property type="evidence" value="ECO:0007669"/>
    <property type="project" value="UniProtKB-KW"/>
</dbReference>
<evidence type="ECO:0000256" key="13">
    <source>
        <dbReference type="ARBA" id="ARBA00048967"/>
    </source>
</evidence>
<dbReference type="Gene3D" id="3.20.20.60">
    <property type="entry name" value="Phosphoenolpyruvate-binding domains"/>
    <property type="match status" value="1"/>
</dbReference>
<evidence type="ECO:0000256" key="4">
    <source>
        <dbReference type="ARBA" id="ARBA00008663"/>
    </source>
</evidence>
<evidence type="ECO:0000256" key="7">
    <source>
        <dbReference type="ARBA" id="ARBA00022741"/>
    </source>
</evidence>
<dbReference type="AlphaFoldDB" id="A0A0N5APA6"/>
<accession>A0A0N5APA6</accession>
<evidence type="ECO:0000256" key="14">
    <source>
        <dbReference type="ARBA" id="ARBA00058419"/>
    </source>
</evidence>
<dbReference type="UniPathway" id="UPA00109">
    <property type="reaction ID" value="UER00188"/>
</dbReference>
<keyword evidence="5 15" id="KW-0808">Transferase</keyword>
<dbReference type="SUPFAM" id="SSF50800">
    <property type="entry name" value="PK beta-barrel domain-like"/>
    <property type="match status" value="1"/>
</dbReference>
<keyword evidence="12" id="KW-0670">Pyruvate</keyword>
<dbReference type="PANTHER" id="PTHR11817">
    <property type="entry name" value="PYRUVATE KINASE"/>
    <property type="match status" value="1"/>
</dbReference>
<dbReference type="InterPro" id="IPR015793">
    <property type="entry name" value="Pyrv_Knase_brl"/>
</dbReference>
<evidence type="ECO:0000313" key="19">
    <source>
        <dbReference type="WBParaSite" id="SMUV_0000647501-mRNA-1"/>
    </source>
</evidence>
<dbReference type="WBParaSite" id="SMUV_0000647501-mRNA-1">
    <property type="protein sequence ID" value="SMUV_0000647501-mRNA-1"/>
    <property type="gene ID" value="SMUV_0000647501"/>
</dbReference>
<evidence type="ECO:0000256" key="6">
    <source>
        <dbReference type="ARBA" id="ARBA00022723"/>
    </source>
</evidence>
<comment type="catalytic activity">
    <reaction evidence="13">
        <text>pyruvate + ATP = phosphoenolpyruvate + ADP + H(+)</text>
        <dbReference type="Rhea" id="RHEA:18157"/>
        <dbReference type="ChEBI" id="CHEBI:15361"/>
        <dbReference type="ChEBI" id="CHEBI:15378"/>
        <dbReference type="ChEBI" id="CHEBI:30616"/>
        <dbReference type="ChEBI" id="CHEBI:58702"/>
        <dbReference type="ChEBI" id="CHEBI:456216"/>
        <dbReference type="EC" id="2.7.1.40"/>
    </reaction>
    <physiologicalReaction direction="right-to-left" evidence="13">
        <dbReference type="Rhea" id="RHEA:18159"/>
    </physiologicalReaction>
</comment>
<dbReference type="EC" id="2.7.1.40" evidence="15"/>
<dbReference type="NCBIfam" id="TIGR01064">
    <property type="entry name" value="pyruv_kin"/>
    <property type="match status" value="1"/>
</dbReference>
<dbReference type="STRING" id="451379.A0A0N5APA6"/>
<keyword evidence="7" id="KW-0547">Nucleotide-binding</keyword>
<reference evidence="19" key="1">
    <citation type="submission" date="2017-02" db="UniProtKB">
        <authorList>
            <consortium name="WormBaseParasite"/>
        </authorList>
    </citation>
    <scope>IDENTIFICATION</scope>
</reference>
<sequence length="455" mass="49550">MIKKGMSIARFNFSHGTHEEHAKLISTLRTAESNLGGQYNVAIALDTKGPEIRTGVLADNKVELKKGGSIVVTVDEKEKENCSEKQLFMDYKNLPRVLVEGSRIFIDDGLISLLVVKVDGDKVFCTIENGGMVGSRKGVNLPGTNIDLPDVTEKDRKDLLFGIQQDVDIVFASFARSGKGMQEIRKAMGKEGERVLLIAKIESQQGVDNADEILENCDGIMVARGDLGIEIPAQKVFLAQKKLITKCNLAGKPCICATQMLDSMIQKPRPTRAEANDVANAVLDGADCVMLSGETAGGLYPIEALTMMDAICKEAETAIFYTTYFEEILTLTTTPTSETDTIAIAATSAAHHLSAQAIICVTSTGKTAQLLSRYRPPVMVLAITRYPRVARQLRLFRGVTSICYKGERAAAWEIDLDNRIKYCTDIGKKNSILKKGDVVIVVTGPTTGEWPGEPE</sequence>
<organism evidence="18 19">
    <name type="scientific">Syphacia muris</name>
    <dbReference type="NCBI Taxonomy" id="451379"/>
    <lineage>
        <taxon>Eukaryota</taxon>
        <taxon>Metazoa</taxon>
        <taxon>Ecdysozoa</taxon>
        <taxon>Nematoda</taxon>
        <taxon>Chromadorea</taxon>
        <taxon>Rhabditida</taxon>
        <taxon>Spirurina</taxon>
        <taxon>Oxyuridomorpha</taxon>
        <taxon>Oxyuroidea</taxon>
        <taxon>Oxyuridae</taxon>
        <taxon>Syphacia</taxon>
    </lineage>
</organism>
<name>A0A0N5APA6_9BILA</name>
<feature type="domain" description="Pyruvate kinase barrel" evidence="16">
    <location>
        <begin position="1"/>
        <end position="304"/>
    </location>
</feature>
<dbReference type="Gene3D" id="3.40.1380.20">
    <property type="entry name" value="Pyruvate kinase, C-terminal domain"/>
    <property type="match status" value="1"/>
</dbReference>
<evidence type="ECO:0000256" key="12">
    <source>
        <dbReference type="ARBA" id="ARBA00023317"/>
    </source>
</evidence>
<keyword evidence="8 15" id="KW-0418">Kinase</keyword>